<sequence>MVHPTDPAAVTAVSKGGGSAPRVPAQGGSPEGRAEGNRRTGDTNLRLWQRNRAWWGSGVGFGAKLRYYGDMTASYVRAVRGRPRIVRYLDRPFAYDTMTTPLALQSCPREVGTDVLGNLRPGFRLRSVLDVGGHLGQFAVTLRHFAPGAEIDVFEPNGRILPHLEANTTALRGVRIWPYALGAHGAEEMFVDPDRSSTGSLIAGLVDCPGTPRRIPVRSIGDPSSVTGRQEYDLVRVAAAGAELDVLKCMAGMTVHYLYVELAGPRGIFPHSELLVLVRRQFGDFRIVFQGAADRRTPYVPLMLEFAGSPR</sequence>
<comment type="caution">
    <text evidence="2">The sequence shown here is derived from an EMBL/GenBank/DDBJ whole genome shotgun (WGS) entry which is preliminary data.</text>
</comment>
<dbReference type="EMBL" id="BAABHS010000009">
    <property type="protein sequence ID" value="GAA4963120.1"/>
    <property type="molecule type" value="Genomic_DNA"/>
</dbReference>
<reference evidence="3" key="1">
    <citation type="journal article" date="2019" name="Int. J. Syst. Evol. Microbiol.">
        <title>The Global Catalogue of Microorganisms (GCM) 10K type strain sequencing project: providing services to taxonomists for standard genome sequencing and annotation.</title>
        <authorList>
            <consortium name="The Broad Institute Genomics Platform"/>
            <consortium name="The Broad Institute Genome Sequencing Center for Infectious Disease"/>
            <person name="Wu L."/>
            <person name="Ma J."/>
        </authorList>
    </citation>
    <scope>NUCLEOTIDE SEQUENCE [LARGE SCALE GENOMIC DNA]</scope>
    <source>
        <strain evidence="3">JCM 17986</strain>
    </source>
</reference>
<dbReference type="Proteomes" id="UP001500466">
    <property type="component" value="Unassembled WGS sequence"/>
</dbReference>
<dbReference type="NCBIfam" id="TIGR01444">
    <property type="entry name" value="fkbM_fam"/>
    <property type="match status" value="1"/>
</dbReference>
<feature type="compositionally biased region" description="Basic and acidic residues" evidence="1">
    <location>
        <begin position="32"/>
        <end position="41"/>
    </location>
</feature>
<dbReference type="Gene3D" id="3.40.50.150">
    <property type="entry name" value="Vaccinia Virus protein VP39"/>
    <property type="match status" value="1"/>
</dbReference>
<dbReference type="InterPro" id="IPR029063">
    <property type="entry name" value="SAM-dependent_MTases_sf"/>
</dbReference>
<protein>
    <recommendedName>
        <fullName evidence="4">Methyltransferase, FkbM family</fullName>
    </recommendedName>
</protein>
<dbReference type="SUPFAM" id="SSF53335">
    <property type="entry name" value="S-adenosyl-L-methionine-dependent methyltransferases"/>
    <property type="match status" value="1"/>
</dbReference>
<name>A0ABP9H7P3_9ACTN</name>
<evidence type="ECO:0008006" key="4">
    <source>
        <dbReference type="Google" id="ProtNLM"/>
    </source>
</evidence>
<evidence type="ECO:0000256" key="1">
    <source>
        <dbReference type="SAM" id="MobiDB-lite"/>
    </source>
</evidence>
<evidence type="ECO:0000313" key="3">
    <source>
        <dbReference type="Proteomes" id="UP001500466"/>
    </source>
</evidence>
<gene>
    <name evidence="2" type="ORF">GCM10023205_28660</name>
</gene>
<organism evidence="2 3">
    <name type="scientific">Yinghuangia aomiensis</name>
    <dbReference type="NCBI Taxonomy" id="676205"/>
    <lineage>
        <taxon>Bacteria</taxon>
        <taxon>Bacillati</taxon>
        <taxon>Actinomycetota</taxon>
        <taxon>Actinomycetes</taxon>
        <taxon>Kitasatosporales</taxon>
        <taxon>Streptomycetaceae</taxon>
        <taxon>Yinghuangia</taxon>
    </lineage>
</organism>
<feature type="region of interest" description="Disordered" evidence="1">
    <location>
        <begin position="1"/>
        <end position="42"/>
    </location>
</feature>
<keyword evidence="3" id="KW-1185">Reference proteome</keyword>
<accession>A0ABP9H7P3</accession>
<dbReference type="InterPro" id="IPR006342">
    <property type="entry name" value="FkbM_mtfrase"/>
</dbReference>
<proteinExistence type="predicted"/>
<evidence type="ECO:0000313" key="2">
    <source>
        <dbReference type="EMBL" id="GAA4963120.1"/>
    </source>
</evidence>